<feature type="transmembrane region" description="Helical" evidence="1">
    <location>
        <begin position="108"/>
        <end position="125"/>
    </location>
</feature>
<dbReference type="AlphaFoldDB" id="A0A645IAI5"/>
<accession>A0A645IAI5</accession>
<keyword evidence="1" id="KW-0472">Membrane</keyword>
<gene>
    <name evidence="2" type="ORF">SDC9_195735</name>
</gene>
<feature type="transmembrane region" description="Helical" evidence="1">
    <location>
        <begin position="21"/>
        <end position="39"/>
    </location>
</feature>
<evidence type="ECO:0000256" key="1">
    <source>
        <dbReference type="SAM" id="Phobius"/>
    </source>
</evidence>
<feature type="transmembrane region" description="Helical" evidence="1">
    <location>
        <begin position="82"/>
        <end position="102"/>
    </location>
</feature>
<evidence type="ECO:0000313" key="2">
    <source>
        <dbReference type="EMBL" id="MPN48130.1"/>
    </source>
</evidence>
<dbReference type="EMBL" id="VSSQ01110163">
    <property type="protein sequence ID" value="MPN48130.1"/>
    <property type="molecule type" value="Genomic_DNA"/>
</dbReference>
<comment type="caution">
    <text evidence="2">The sequence shown here is derived from an EMBL/GenBank/DDBJ whole genome shotgun (WGS) entry which is preliminary data.</text>
</comment>
<keyword evidence="1" id="KW-0812">Transmembrane</keyword>
<name>A0A645IAI5_9ZZZZ</name>
<keyword evidence="1" id="KW-1133">Transmembrane helix</keyword>
<feature type="transmembrane region" description="Helical" evidence="1">
    <location>
        <begin position="45"/>
        <end position="62"/>
    </location>
</feature>
<reference evidence="2" key="1">
    <citation type="submission" date="2019-08" db="EMBL/GenBank/DDBJ databases">
        <authorList>
            <person name="Kucharzyk K."/>
            <person name="Murdoch R.W."/>
            <person name="Higgins S."/>
            <person name="Loffler F."/>
        </authorList>
    </citation>
    <scope>NUCLEOTIDE SEQUENCE</scope>
</reference>
<organism evidence="2">
    <name type="scientific">bioreactor metagenome</name>
    <dbReference type="NCBI Taxonomy" id="1076179"/>
    <lineage>
        <taxon>unclassified sequences</taxon>
        <taxon>metagenomes</taxon>
        <taxon>ecological metagenomes</taxon>
    </lineage>
</organism>
<proteinExistence type="predicted"/>
<sequence length="141" mass="15828">MPVDDPGLVLRGAMKAFLYKYIVPFYLLTCMIFILFWGIRIIPDLLMIFMNLILVVLLIFLASKKELPFSQSFSNEQGTRSIGLVLLSVLLCGSMAAAHNLLITRLSYGAALGLGISTVLTVFLWRKSFHISWDQITRDAV</sequence>
<protein>
    <submittedName>
        <fullName evidence="2">Uncharacterized protein</fullName>
    </submittedName>
</protein>